<accession>A0A1H7YXZ3</accession>
<evidence type="ECO:0000313" key="1">
    <source>
        <dbReference type="EMBL" id="SEM50883.1"/>
    </source>
</evidence>
<dbReference type="OrthoDB" id="3537448at2"/>
<reference evidence="1 2" key="1">
    <citation type="submission" date="2016-10" db="EMBL/GenBank/DDBJ databases">
        <authorList>
            <person name="de Groot N.N."/>
        </authorList>
    </citation>
    <scope>NUCLEOTIDE SEQUENCE [LARGE SCALE GENOMIC DNA]</scope>
    <source>
        <strain evidence="1 2">DSM 43357</strain>
    </source>
</reference>
<evidence type="ECO:0000313" key="2">
    <source>
        <dbReference type="Proteomes" id="UP000198953"/>
    </source>
</evidence>
<keyword evidence="2" id="KW-1185">Reference proteome</keyword>
<gene>
    <name evidence="1" type="ORF">SAMN05660976_05320</name>
</gene>
<dbReference type="EMBL" id="FOBF01000014">
    <property type="protein sequence ID" value="SEM50883.1"/>
    <property type="molecule type" value="Genomic_DNA"/>
</dbReference>
<name>A0A1H7YXZ3_9ACTN</name>
<proteinExistence type="predicted"/>
<dbReference type="RefSeq" id="WP_055506127.1">
    <property type="nucleotide sequence ID" value="NZ_BBZG01000003.1"/>
</dbReference>
<organism evidence="1 2">
    <name type="scientific">Nonomuraea pusilla</name>
    <dbReference type="NCBI Taxonomy" id="46177"/>
    <lineage>
        <taxon>Bacteria</taxon>
        <taxon>Bacillati</taxon>
        <taxon>Actinomycetota</taxon>
        <taxon>Actinomycetes</taxon>
        <taxon>Streptosporangiales</taxon>
        <taxon>Streptosporangiaceae</taxon>
        <taxon>Nonomuraea</taxon>
    </lineage>
</organism>
<protein>
    <submittedName>
        <fullName evidence="1">Uncharacterized protein</fullName>
    </submittedName>
</protein>
<dbReference type="AlphaFoldDB" id="A0A1H7YXZ3"/>
<sequence>MSRSESLAVFLRAQARRCLDRVETRDDGRNARRALALLDAAAYAGSLPDDDPLIRMLDEAGCYRGAGSEEFDPGEDAVRLIRSWEGEPHDLLLTLAGAWRPV</sequence>
<dbReference type="Proteomes" id="UP000198953">
    <property type="component" value="Unassembled WGS sequence"/>
</dbReference>